<feature type="transmembrane region" description="Helical" evidence="9">
    <location>
        <begin position="291"/>
        <end position="312"/>
    </location>
</feature>
<comment type="caution">
    <text evidence="12">The sequence shown here is derived from an EMBL/GenBank/DDBJ whole genome shotgun (WGS) entry which is preliminary data.</text>
</comment>
<keyword evidence="2" id="KW-1003">Cell membrane</keyword>
<dbReference type="InterPro" id="IPR036514">
    <property type="entry name" value="SGNH_hydro_sf"/>
</dbReference>
<evidence type="ECO:0000256" key="1">
    <source>
        <dbReference type="ARBA" id="ARBA00004651"/>
    </source>
</evidence>
<keyword evidence="6 9" id="KW-0472">Membrane</keyword>
<dbReference type="GO" id="GO:0016747">
    <property type="term" value="F:acyltransferase activity, transferring groups other than amino-acyl groups"/>
    <property type="evidence" value="ECO:0007669"/>
    <property type="project" value="InterPro"/>
</dbReference>
<evidence type="ECO:0000256" key="6">
    <source>
        <dbReference type="ARBA" id="ARBA00023136"/>
    </source>
</evidence>
<organism evidence="12 13">
    <name type="scientific">Janibacter hoylei PVAS-1</name>
    <dbReference type="NCBI Taxonomy" id="1210046"/>
    <lineage>
        <taxon>Bacteria</taxon>
        <taxon>Bacillati</taxon>
        <taxon>Actinomycetota</taxon>
        <taxon>Actinomycetes</taxon>
        <taxon>Micrococcales</taxon>
        <taxon>Intrasporangiaceae</taxon>
        <taxon>Janibacter</taxon>
    </lineage>
</organism>
<evidence type="ECO:0000256" key="9">
    <source>
        <dbReference type="SAM" id="Phobius"/>
    </source>
</evidence>
<feature type="transmembrane region" description="Helical" evidence="9">
    <location>
        <begin position="176"/>
        <end position="192"/>
    </location>
</feature>
<evidence type="ECO:0000256" key="3">
    <source>
        <dbReference type="ARBA" id="ARBA00022679"/>
    </source>
</evidence>
<protein>
    <submittedName>
        <fullName evidence="12">Acyltransferase</fullName>
    </submittedName>
</protein>
<evidence type="ECO:0000259" key="11">
    <source>
        <dbReference type="Pfam" id="PF19040"/>
    </source>
</evidence>
<dbReference type="InterPro" id="IPR043968">
    <property type="entry name" value="SGNH"/>
</dbReference>
<dbReference type="OrthoDB" id="3404679at2"/>
<keyword evidence="13" id="KW-1185">Reference proteome</keyword>
<evidence type="ECO:0000256" key="7">
    <source>
        <dbReference type="ARBA" id="ARBA00023315"/>
    </source>
</evidence>
<evidence type="ECO:0000259" key="10">
    <source>
        <dbReference type="Pfam" id="PF01757"/>
    </source>
</evidence>
<feature type="transmembrane region" description="Helical" evidence="9">
    <location>
        <begin position="237"/>
        <end position="255"/>
    </location>
</feature>
<dbReference type="Proteomes" id="UP000288711">
    <property type="component" value="Unassembled WGS sequence"/>
</dbReference>
<keyword evidence="7 12" id="KW-0012">Acyltransferase</keyword>
<dbReference type="SUPFAM" id="SSF52266">
    <property type="entry name" value="SGNH hydrolase"/>
    <property type="match status" value="1"/>
</dbReference>
<dbReference type="Pfam" id="PF01757">
    <property type="entry name" value="Acyl_transf_3"/>
    <property type="match status" value="1"/>
</dbReference>
<feature type="transmembrane region" description="Helical" evidence="9">
    <location>
        <begin position="267"/>
        <end position="285"/>
    </location>
</feature>
<dbReference type="Gene3D" id="3.40.50.1110">
    <property type="entry name" value="SGNH hydrolase"/>
    <property type="match status" value="1"/>
</dbReference>
<evidence type="ECO:0000256" key="8">
    <source>
        <dbReference type="SAM" id="MobiDB-lite"/>
    </source>
</evidence>
<accession>A0A444AZN3</accession>
<feature type="transmembrane region" description="Helical" evidence="9">
    <location>
        <begin position="104"/>
        <end position="123"/>
    </location>
</feature>
<keyword evidence="3 12" id="KW-0808">Transferase</keyword>
<dbReference type="RefSeq" id="WP_083853752.1">
    <property type="nucleotide sequence ID" value="NZ_ALWX01000051.1"/>
</dbReference>
<reference evidence="12 13" key="1">
    <citation type="journal article" date="2009" name="Int. J. Syst. Evol. Microbiol.">
        <title>Janibacter hoylei sp. nov., Bacillus isronensis sp. nov. and Bacillus aryabhattai sp. nov., isolated from cryotubes used for collecting air from the upper atmosphere.</title>
        <authorList>
            <person name="Shivaji S."/>
            <person name="Chaturvedi P."/>
            <person name="Begum Z."/>
            <person name="Pindi P.K."/>
            <person name="Manorama R."/>
            <person name="Padmanaban D.A."/>
            <person name="Shouche Y.S."/>
            <person name="Pawar S."/>
            <person name="Vaishampayan P."/>
            <person name="Dutt C.B."/>
            <person name="Datta G.N."/>
            <person name="Manchanda R.K."/>
            <person name="Rao U.R."/>
            <person name="Bhargava P.M."/>
            <person name="Narlikar J.V."/>
        </authorList>
    </citation>
    <scope>NUCLEOTIDE SEQUENCE [LARGE SCALE GENOMIC DNA]</scope>
    <source>
        <strain evidence="12 13">PVAS-1</strain>
    </source>
</reference>
<gene>
    <name evidence="12" type="ORF">CWN80_14620</name>
</gene>
<dbReference type="InterPro" id="IPR002656">
    <property type="entry name" value="Acyl_transf_3_dom"/>
</dbReference>
<dbReference type="GO" id="GO:0009103">
    <property type="term" value="P:lipopolysaccharide biosynthetic process"/>
    <property type="evidence" value="ECO:0007669"/>
    <property type="project" value="TreeGrafter"/>
</dbReference>
<feature type="region of interest" description="Disordered" evidence="8">
    <location>
        <begin position="1"/>
        <end position="21"/>
    </location>
</feature>
<feature type="domain" description="Acyltransferase 3" evidence="10">
    <location>
        <begin position="37"/>
        <end position="376"/>
    </location>
</feature>
<feature type="domain" description="SGNH" evidence="11">
    <location>
        <begin position="446"/>
        <end position="649"/>
    </location>
</feature>
<feature type="transmembrane region" description="Helical" evidence="9">
    <location>
        <begin position="333"/>
        <end position="350"/>
    </location>
</feature>
<feature type="transmembrane region" description="Helical" evidence="9">
    <location>
        <begin position="199"/>
        <end position="217"/>
    </location>
</feature>
<comment type="subcellular location">
    <subcellularLocation>
        <location evidence="1">Cell membrane</location>
        <topology evidence="1">Multi-pass membrane protein</topology>
    </subcellularLocation>
</comment>
<dbReference type="Pfam" id="PF19040">
    <property type="entry name" value="SGNH"/>
    <property type="match status" value="1"/>
</dbReference>
<dbReference type="PANTHER" id="PTHR23028:SF53">
    <property type="entry name" value="ACYL_TRANSF_3 DOMAIN-CONTAINING PROTEIN"/>
    <property type="match status" value="1"/>
</dbReference>
<dbReference type="AlphaFoldDB" id="A0A444AZN3"/>
<evidence type="ECO:0000256" key="2">
    <source>
        <dbReference type="ARBA" id="ARBA00022475"/>
    </source>
</evidence>
<evidence type="ECO:0000256" key="5">
    <source>
        <dbReference type="ARBA" id="ARBA00022989"/>
    </source>
</evidence>
<feature type="transmembrane region" description="Helical" evidence="9">
    <location>
        <begin position="401"/>
        <end position="422"/>
    </location>
</feature>
<sequence>MRLPDPRALRRRTSRAPARLRPTTRQAEGHLRLAYRPAIDGLRAIAVVAVVVGHVNEKWLPGGWLGVDIFFVISGFLITSLLLRERTSTGRVDLLGFWLARARRLLPALFVVLAAVLLAARFIGLPARRDAVADDVLSTIFYVANWRMYASDEAYFATLATPSPLRHAWSLSVEEQFYILYPLLLLLLLRLVGKRTRVAMVLGGLALVSAALMALLYTPGLEPSRVYYGTDTRAFELLVGAVAGVLALRSGTARAPSAVTARTDRIARLLAPAALALVVVALVARTQAPAVLFRGGLLVLCVLVAVVVVAAASWETNPVQKLLSWEPLRRVGLISYGLYLWHWPILVYSNQLLVDVDPLVRAYVQIVLSFVVATLSYLLVEQPIRRHGLKVLVPRFPRVGAAAGATAAVAVVAGAVALPVGASQAVVSGDVTSNIAYTAPPYIAGDTTQRALLIGNSIPASYAKFYPKGTYPDLTVGDYTNPGCDLFPEARYRGDAPDPINPDCADWREQLTQAVTDDDPDVVVIFVSQSLVADRDIDGSRLDFRSSAYEDYVERGYDRLLQAIDKAPGDRRVVMVNLACHRVPDFGVDAEVTRFNDDIAVERVNDLSRAWADDNDIQTIDQNSFLCGDGYHDGINGTPLYEDYLHVTRESGPQVWSWLAPRVRDAANGDPLPE</sequence>
<dbReference type="EMBL" id="PIPF01000014">
    <property type="protein sequence ID" value="RWU81561.1"/>
    <property type="molecule type" value="Genomic_DNA"/>
</dbReference>
<proteinExistence type="predicted"/>
<evidence type="ECO:0000256" key="4">
    <source>
        <dbReference type="ARBA" id="ARBA00022692"/>
    </source>
</evidence>
<dbReference type="InterPro" id="IPR050879">
    <property type="entry name" value="Acyltransferase_3"/>
</dbReference>
<evidence type="ECO:0000313" key="13">
    <source>
        <dbReference type="Proteomes" id="UP000288711"/>
    </source>
</evidence>
<dbReference type="GO" id="GO:0005886">
    <property type="term" value="C:plasma membrane"/>
    <property type="evidence" value="ECO:0007669"/>
    <property type="project" value="UniProtKB-SubCell"/>
</dbReference>
<keyword evidence="4 9" id="KW-0812">Transmembrane</keyword>
<name>A0A444AZN3_9MICO</name>
<keyword evidence="5 9" id="KW-1133">Transmembrane helix</keyword>
<evidence type="ECO:0000313" key="12">
    <source>
        <dbReference type="EMBL" id="RWU81561.1"/>
    </source>
</evidence>
<dbReference type="PANTHER" id="PTHR23028">
    <property type="entry name" value="ACETYLTRANSFERASE"/>
    <property type="match status" value="1"/>
</dbReference>
<feature type="transmembrane region" description="Helical" evidence="9">
    <location>
        <begin position="64"/>
        <end position="83"/>
    </location>
</feature>
<feature type="transmembrane region" description="Helical" evidence="9">
    <location>
        <begin position="362"/>
        <end position="380"/>
    </location>
</feature>